<evidence type="ECO:0000313" key="7">
    <source>
        <dbReference type="EMBL" id="KRS15472.1"/>
    </source>
</evidence>
<dbReference type="CDD" id="cd07519">
    <property type="entry name" value="HAD_PTase"/>
    <property type="match status" value="1"/>
</dbReference>
<dbReference type="InterPro" id="IPR036412">
    <property type="entry name" value="HAD-like_sf"/>
</dbReference>
<dbReference type="InterPro" id="IPR023214">
    <property type="entry name" value="HAD_sf"/>
</dbReference>
<dbReference type="GO" id="GO:0016020">
    <property type="term" value="C:membrane"/>
    <property type="evidence" value="ECO:0007669"/>
    <property type="project" value="UniProtKB-SubCell"/>
</dbReference>
<dbReference type="Pfam" id="PF12710">
    <property type="entry name" value="HAD"/>
    <property type="match status" value="1"/>
</dbReference>
<dbReference type="SUPFAM" id="SSF56784">
    <property type="entry name" value="HAD-like"/>
    <property type="match status" value="1"/>
</dbReference>
<dbReference type="CDD" id="cd13963">
    <property type="entry name" value="PT_UbiA_2"/>
    <property type="match status" value="1"/>
</dbReference>
<dbReference type="RefSeq" id="WP_057820324.1">
    <property type="nucleotide sequence ID" value="NZ_CP031598.1"/>
</dbReference>
<dbReference type="PATRIC" id="fig|540747.5.peg.3139"/>
<feature type="transmembrane region" description="Helical" evidence="6">
    <location>
        <begin position="278"/>
        <end position="304"/>
    </location>
</feature>
<evidence type="ECO:0000313" key="8">
    <source>
        <dbReference type="Proteomes" id="UP000051401"/>
    </source>
</evidence>
<dbReference type="InterPro" id="IPR000537">
    <property type="entry name" value="UbiA_prenyltransferase"/>
</dbReference>
<dbReference type="GO" id="GO:0016765">
    <property type="term" value="F:transferase activity, transferring alkyl or aryl (other than methyl) groups"/>
    <property type="evidence" value="ECO:0007669"/>
    <property type="project" value="InterPro"/>
</dbReference>
<evidence type="ECO:0000256" key="4">
    <source>
        <dbReference type="ARBA" id="ARBA00022989"/>
    </source>
</evidence>
<dbReference type="Pfam" id="PF01040">
    <property type="entry name" value="UbiA"/>
    <property type="match status" value="1"/>
</dbReference>
<feature type="transmembrane region" description="Helical" evidence="6">
    <location>
        <begin position="460"/>
        <end position="477"/>
    </location>
</feature>
<dbReference type="OrthoDB" id="9803632at2"/>
<feature type="transmembrane region" description="Helical" evidence="6">
    <location>
        <begin position="389"/>
        <end position="410"/>
    </location>
</feature>
<keyword evidence="2" id="KW-1003">Cell membrane</keyword>
<dbReference type="NCBIfam" id="NF006088">
    <property type="entry name" value="PRK08238.1"/>
    <property type="match status" value="1"/>
</dbReference>
<feature type="transmembrane region" description="Helical" evidence="6">
    <location>
        <begin position="342"/>
        <end position="360"/>
    </location>
</feature>
<dbReference type="AlphaFoldDB" id="A0A0T5P2Z7"/>
<name>A0A0T5P2Z7_9RHOB</name>
<evidence type="ECO:0000256" key="5">
    <source>
        <dbReference type="ARBA" id="ARBA00023136"/>
    </source>
</evidence>
<keyword evidence="3 6" id="KW-0812">Transmembrane</keyword>
<dbReference type="InterPro" id="IPR044878">
    <property type="entry name" value="UbiA_sf"/>
</dbReference>
<keyword evidence="4 6" id="KW-1133">Transmembrane helix</keyword>
<dbReference type="STRING" id="540747.SAMN04488031_11519"/>
<reference evidence="7 8" key="1">
    <citation type="submission" date="2015-04" db="EMBL/GenBank/DDBJ databases">
        <title>The draft genome sequence of Roseovarius indicus B108T.</title>
        <authorList>
            <person name="Li G."/>
            <person name="Lai Q."/>
            <person name="Shao Z."/>
            <person name="Yan P."/>
        </authorList>
    </citation>
    <scope>NUCLEOTIDE SEQUENCE [LARGE SCALE GENOMIC DNA]</scope>
    <source>
        <strain evidence="7 8">B108</strain>
    </source>
</reference>
<evidence type="ECO:0000256" key="1">
    <source>
        <dbReference type="ARBA" id="ARBA00004141"/>
    </source>
</evidence>
<comment type="subcellular location">
    <subcellularLocation>
        <location evidence="1">Membrane</location>
        <topology evidence="1">Multi-pass membrane protein</topology>
    </subcellularLocation>
</comment>
<accession>A0A0T5P2Z7</accession>
<dbReference type="EMBL" id="LAXI01000022">
    <property type="protein sequence ID" value="KRS15472.1"/>
    <property type="molecule type" value="Genomic_DNA"/>
</dbReference>
<dbReference type="Gene3D" id="1.10.357.140">
    <property type="entry name" value="UbiA prenyltransferase"/>
    <property type="match status" value="1"/>
</dbReference>
<organism evidence="7 8">
    <name type="scientific">Roseovarius indicus</name>
    <dbReference type="NCBI Taxonomy" id="540747"/>
    <lineage>
        <taxon>Bacteria</taxon>
        <taxon>Pseudomonadati</taxon>
        <taxon>Pseudomonadota</taxon>
        <taxon>Alphaproteobacteria</taxon>
        <taxon>Rhodobacterales</taxon>
        <taxon>Roseobacteraceae</taxon>
        <taxon>Roseovarius</taxon>
    </lineage>
</organism>
<evidence type="ECO:0000256" key="6">
    <source>
        <dbReference type="SAM" id="Phobius"/>
    </source>
</evidence>
<protein>
    <submittedName>
        <fullName evidence="7">Prenyltransferase</fullName>
    </submittedName>
</protein>
<keyword evidence="8" id="KW-1185">Reference proteome</keyword>
<feature type="transmembrane region" description="Helical" evidence="6">
    <location>
        <begin position="205"/>
        <end position="235"/>
    </location>
</feature>
<keyword evidence="7" id="KW-0808">Transferase</keyword>
<feature type="transmembrane region" description="Helical" evidence="6">
    <location>
        <begin position="316"/>
        <end position="336"/>
    </location>
</feature>
<sequence length="478" mass="52080">MTAKDRRDEMPVLVVDLDGTLIRSDSLYETFWAGMSEDWGTALSALSALTNGRAALKRSMAGRTVLEPEHLPYNQVVLDYIRDWREAGGQAVLVTAADQSIATSIATHLGLFDEAHGSDGEHNLKGEAKARFLEERFGPQGFAYIGDSKADLPVWKAAAKAISVDAPPALQRQVTALGNESEHLASGVKPGYLAALRPHQWLKNVLVFVPLFAAQSFTGMHVIHAILAFIAFSLVSSSGYVLNDLMDLRADRAHPRKCKRPLAAGRVPIAHGTMMVPLLLLAGLLVAMLGGPALLGVIFGYFVLTTIYSTWLKQRAVADIGTLAGLYTLRIIAGSVATGLDLTVWLLAFSMFFFFALAAVKRLAELVDLEKRGIGTAKRRGYYVDDAPLISQMTTASGYISVLVLALYINTFAVQELYTAPWILWGICLVLMYWISRVVLVTHRGKMEDDPIVYAIRDRTSLVCILLVVAFAVAASVL</sequence>
<comment type="caution">
    <text evidence="7">The sequence shown here is derived from an EMBL/GenBank/DDBJ whole genome shotgun (WGS) entry which is preliminary data.</text>
</comment>
<proteinExistence type="predicted"/>
<gene>
    <name evidence="7" type="ORF">XM52_23910</name>
</gene>
<dbReference type="Proteomes" id="UP000051401">
    <property type="component" value="Unassembled WGS sequence"/>
</dbReference>
<evidence type="ECO:0000256" key="2">
    <source>
        <dbReference type="ARBA" id="ARBA00022475"/>
    </source>
</evidence>
<keyword evidence="5 6" id="KW-0472">Membrane</keyword>
<evidence type="ECO:0000256" key="3">
    <source>
        <dbReference type="ARBA" id="ARBA00022692"/>
    </source>
</evidence>
<feature type="transmembrane region" description="Helical" evidence="6">
    <location>
        <begin position="422"/>
        <end position="440"/>
    </location>
</feature>
<dbReference type="Gene3D" id="3.40.50.1000">
    <property type="entry name" value="HAD superfamily/HAD-like"/>
    <property type="match status" value="1"/>
</dbReference>